<dbReference type="PROSITE" id="PS51007">
    <property type="entry name" value="CYTC"/>
    <property type="match status" value="1"/>
</dbReference>
<dbReference type="Gene3D" id="2.120.10.30">
    <property type="entry name" value="TolB, C-terminal domain"/>
    <property type="match status" value="1"/>
</dbReference>
<evidence type="ECO:0000259" key="7">
    <source>
        <dbReference type="PROSITE" id="PS51007"/>
    </source>
</evidence>
<dbReference type="PRINTS" id="PR00606">
    <property type="entry name" value="CYTCHROMECID"/>
</dbReference>
<evidence type="ECO:0000256" key="1">
    <source>
        <dbReference type="ARBA" id="ARBA00022448"/>
    </source>
</evidence>
<dbReference type="SUPFAM" id="SSF50952">
    <property type="entry name" value="Soluble quinoprotein glucose dehydrogenase"/>
    <property type="match status" value="1"/>
</dbReference>
<dbReference type="PANTHER" id="PTHR33546:SF1">
    <property type="entry name" value="LARGE, MULTIFUNCTIONAL SECRETED PROTEIN"/>
    <property type="match status" value="1"/>
</dbReference>
<evidence type="ECO:0000313" key="9">
    <source>
        <dbReference type="Proteomes" id="UP001595818"/>
    </source>
</evidence>
<name>A0ABV9SWL5_9BACT</name>
<keyword evidence="1" id="KW-0813">Transport</keyword>
<comment type="caution">
    <text evidence="8">The sequence shown here is derived from an EMBL/GenBank/DDBJ whole genome shotgun (WGS) entry which is preliminary data.</text>
</comment>
<keyword evidence="2 6" id="KW-0349">Heme</keyword>
<accession>A0ABV9SWL5</accession>
<dbReference type="InterPro" id="IPR036909">
    <property type="entry name" value="Cyt_c-like_dom_sf"/>
</dbReference>
<dbReference type="Proteomes" id="UP001595818">
    <property type="component" value="Unassembled WGS sequence"/>
</dbReference>
<keyword evidence="4" id="KW-0249">Electron transport</keyword>
<dbReference type="InterPro" id="IPR009056">
    <property type="entry name" value="Cyt_c-like_dom"/>
</dbReference>
<evidence type="ECO:0000256" key="6">
    <source>
        <dbReference type="PROSITE-ProRule" id="PRU00433"/>
    </source>
</evidence>
<dbReference type="SUPFAM" id="SSF46626">
    <property type="entry name" value="Cytochrome c"/>
    <property type="match status" value="1"/>
</dbReference>
<sequence>MLGLLSKYIRQHTKGIGRGYRQGFFLFMIWALLSACSHPEKPKERPLDPWAFRSVLDKKPRMLTLALDTACYAAYDLTTSRLYKLWKGGVTLEGTVYTNKKNIQPTSWGTPYIEKDLLPNRWTVLQNGEAIDFEIRHKGYVFRNGQITLQFEMVLGDGTIIQLHEKPEFIRDNQGSPGFSRTFLTRNVPENIAIGVGNADEVFYLRSNAESEWKAFFEPLPEQHPSALRDQYDHLGILWMENSDCYTCHEEKNRMVGPSFVDIADKYEKNREIYAQLGRKIIEGGSGIWGETPMNPHPDLSEGEIKTMLDYIFTFKTAVSREDRGQPVVQQTAVQEDLPLTPPKPGFGVPLEGVHPSYDLVTLHNDNFKPRVGALAFLPDGGLLVSTWDSMGAVYLLKGVEGNDPEKIEIKRIAKGLAEPLGLEVVDGDIYVLQKHELTKLVDTDGDDMIDEYQVVCDAWGVTDDFHEFAFGLLHKDDHFYITLSMAMRLMANERQHPDRGRTLKISKDGSFEALDYGLRTPNGIGEGVDGQIFVTDNQGQWLPGNKLIHVQPGAYNGMAWGLSEAEEKNPPAMVPPAIWLPDKEIGNSPSEPILMRDGPYKGQMLHGDVTNGGIKRDFIEKVNGVYQGAVFRFSQGFTAGVNRLAWGPDGALYVGEVGMVGGWSWKENQYGLEKIKYNGKSTFEMLAIRAKPGGFEIEFTEPLADRELAAEDIKVEQWWYLPTAAYGGPKMDHQNLMPAKVDISQDKKKIYLDIPGLKQEHVVYFRLAEDLQSADGQNLWSSEAWYTLNQIPSP</sequence>
<organism evidence="8 9">
    <name type="scientific">Negadavirga shengliensis</name>
    <dbReference type="NCBI Taxonomy" id="1389218"/>
    <lineage>
        <taxon>Bacteria</taxon>
        <taxon>Pseudomonadati</taxon>
        <taxon>Bacteroidota</taxon>
        <taxon>Cytophagia</taxon>
        <taxon>Cytophagales</taxon>
        <taxon>Cyclobacteriaceae</taxon>
        <taxon>Negadavirga</taxon>
    </lineage>
</organism>
<gene>
    <name evidence="8" type="ORF">ACFPFU_03365</name>
</gene>
<feature type="domain" description="Cytochrome c" evidence="7">
    <location>
        <begin position="208"/>
        <end position="316"/>
    </location>
</feature>
<dbReference type="RefSeq" id="WP_377061510.1">
    <property type="nucleotide sequence ID" value="NZ_JBHSJJ010000002.1"/>
</dbReference>
<reference evidence="9" key="1">
    <citation type="journal article" date="2019" name="Int. J. Syst. Evol. Microbiol.">
        <title>The Global Catalogue of Microorganisms (GCM) 10K type strain sequencing project: providing services to taxonomists for standard genome sequencing and annotation.</title>
        <authorList>
            <consortium name="The Broad Institute Genomics Platform"/>
            <consortium name="The Broad Institute Genome Sequencing Center for Infectious Disease"/>
            <person name="Wu L."/>
            <person name="Ma J."/>
        </authorList>
    </citation>
    <scope>NUCLEOTIDE SEQUENCE [LARGE SCALE GENOMIC DNA]</scope>
    <source>
        <strain evidence="9">CGMCC 4.7466</strain>
    </source>
</reference>
<evidence type="ECO:0000256" key="4">
    <source>
        <dbReference type="ARBA" id="ARBA00022982"/>
    </source>
</evidence>
<dbReference type="EMBL" id="JBHSJJ010000002">
    <property type="protein sequence ID" value="MFC4870711.1"/>
    <property type="molecule type" value="Genomic_DNA"/>
</dbReference>
<proteinExistence type="predicted"/>
<dbReference type="InterPro" id="IPR002324">
    <property type="entry name" value="Cyt_c_ID"/>
</dbReference>
<evidence type="ECO:0000313" key="8">
    <source>
        <dbReference type="EMBL" id="MFC4870711.1"/>
    </source>
</evidence>
<protein>
    <submittedName>
        <fullName evidence="8">Cytochrome C</fullName>
    </submittedName>
</protein>
<keyword evidence="3 6" id="KW-0479">Metal-binding</keyword>
<dbReference type="InterPro" id="IPR011041">
    <property type="entry name" value="Quinoprot_gluc/sorb_DH_b-prop"/>
</dbReference>
<dbReference type="Gene3D" id="1.10.760.10">
    <property type="entry name" value="Cytochrome c-like domain"/>
    <property type="match status" value="1"/>
</dbReference>
<evidence type="ECO:0000256" key="3">
    <source>
        <dbReference type="ARBA" id="ARBA00022723"/>
    </source>
</evidence>
<dbReference type="InterPro" id="IPR011042">
    <property type="entry name" value="6-blade_b-propeller_TolB-like"/>
</dbReference>
<evidence type="ECO:0000256" key="5">
    <source>
        <dbReference type="ARBA" id="ARBA00023004"/>
    </source>
</evidence>
<keyword evidence="9" id="KW-1185">Reference proteome</keyword>
<keyword evidence="5 6" id="KW-0408">Iron</keyword>
<dbReference type="PANTHER" id="PTHR33546">
    <property type="entry name" value="LARGE, MULTIFUNCTIONAL SECRETED PROTEIN-RELATED"/>
    <property type="match status" value="1"/>
</dbReference>
<evidence type="ECO:0000256" key="2">
    <source>
        <dbReference type="ARBA" id="ARBA00022617"/>
    </source>
</evidence>